<evidence type="ECO:0000313" key="1">
    <source>
        <dbReference type="EMBL" id="SVB92511.1"/>
    </source>
</evidence>
<accession>A0A382I1D0</accession>
<feature type="non-terminal residue" evidence="1">
    <location>
        <position position="1"/>
    </location>
</feature>
<name>A0A382I1D0_9ZZZZ</name>
<sequence>VRLDQDFEMMGEDSILDFVQTVLGNTN</sequence>
<gene>
    <name evidence="1" type="ORF">METZ01_LOCUS245365</name>
</gene>
<dbReference type="EMBL" id="UINC01064140">
    <property type="protein sequence ID" value="SVB92511.1"/>
    <property type="molecule type" value="Genomic_DNA"/>
</dbReference>
<proteinExistence type="predicted"/>
<organism evidence="1">
    <name type="scientific">marine metagenome</name>
    <dbReference type="NCBI Taxonomy" id="408172"/>
    <lineage>
        <taxon>unclassified sequences</taxon>
        <taxon>metagenomes</taxon>
        <taxon>ecological metagenomes</taxon>
    </lineage>
</organism>
<protein>
    <submittedName>
        <fullName evidence="1">Uncharacterized protein</fullName>
    </submittedName>
</protein>
<reference evidence="1" key="1">
    <citation type="submission" date="2018-05" db="EMBL/GenBank/DDBJ databases">
        <authorList>
            <person name="Lanie J.A."/>
            <person name="Ng W.-L."/>
            <person name="Kazmierczak K.M."/>
            <person name="Andrzejewski T.M."/>
            <person name="Davidsen T.M."/>
            <person name="Wayne K.J."/>
            <person name="Tettelin H."/>
            <person name="Glass J.I."/>
            <person name="Rusch D."/>
            <person name="Podicherti R."/>
            <person name="Tsui H.-C.T."/>
            <person name="Winkler M.E."/>
        </authorList>
    </citation>
    <scope>NUCLEOTIDE SEQUENCE</scope>
</reference>
<dbReference type="AlphaFoldDB" id="A0A382I1D0"/>